<accession>A0A6B0QWI3</accession>
<evidence type="ECO:0000313" key="2">
    <source>
        <dbReference type="Proteomes" id="UP000322234"/>
    </source>
</evidence>
<dbReference type="AlphaFoldDB" id="A0A6B0QWI3"/>
<dbReference type="EMBL" id="VBQZ03000006">
    <property type="protein sequence ID" value="MXQ81011.1"/>
    <property type="molecule type" value="Genomic_DNA"/>
</dbReference>
<proteinExistence type="predicted"/>
<evidence type="ECO:0000313" key="1">
    <source>
        <dbReference type="EMBL" id="MXQ81011.1"/>
    </source>
</evidence>
<comment type="caution">
    <text evidence="1">The sequence shown here is derived from an EMBL/GenBank/DDBJ whole genome shotgun (WGS) entry which is preliminary data.</text>
</comment>
<gene>
    <name evidence="1" type="ORF">E5288_WYG012767</name>
</gene>
<organism evidence="1 2">
    <name type="scientific">Bos mutus</name>
    <name type="common">wild yak</name>
    <dbReference type="NCBI Taxonomy" id="72004"/>
    <lineage>
        <taxon>Eukaryota</taxon>
        <taxon>Metazoa</taxon>
        <taxon>Chordata</taxon>
        <taxon>Craniata</taxon>
        <taxon>Vertebrata</taxon>
        <taxon>Euteleostomi</taxon>
        <taxon>Mammalia</taxon>
        <taxon>Eutheria</taxon>
        <taxon>Laurasiatheria</taxon>
        <taxon>Artiodactyla</taxon>
        <taxon>Ruminantia</taxon>
        <taxon>Pecora</taxon>
        <taxon>Bovidae</taxon>
        <taxon>Bovinae</taxon>
        <taxon>Bos</taxon>
    </lineage>
</organism>
<reference evidence="1" key="1">
    <citation type="submission" date="2019-10" db="EMBL/GenBank/DDBJ databases">
        <title>The sequence and de novo assembly of the wild yak genome.</title>
        <authorList>
            <person name="Liu Y."/>
        </authorList>
    </citation>
    <scope>NUCLEOTIDE SEQUENCE [LARGE SCALE GENOMIC DNA]</scope>
    <source>
        <strain evidence="1">WY2019</strain>
    </source>
</reference>
<sequence length="268" mass="29908">MLDSEILALRKLINPGLTFGSALKLFQLTYKQMKCLVKATALDGADVAIKLMRQHFSKTHNFYTSGISTAIGYQSLKLDFNFLLGKFHMYIALAFINATMLLSLCKFMHKLREQSSTDSKGLQIPNQWLLSLEVSSGSILDIPPRTYLAVTTESQWGSASSKDVSSSQGPANVTLFQCEASRSTCLCQNETLLSVLCEMDTVRSHNGITEFIQDSNTVRYGGRADYSIHPGAEQQQGKGYSERSFLLTLEVLEEDIPVIKWYKCAEIF</sequence>
<keyword evidence="2" id="KW-1185">Reference proteome</keyword>
<name>A0A6B0QWI3_9CETA</name>
<protein>
    <submittedName>
        <fullName evidence="1">Uncharacterized protein</fullName>
    </submittedName>
</protein>
<dbReference type="Proteomes" id="UP000322234">
    <property type="component" value="Unassembled WGS sequence"/>
</dbReference>